<dbReference type="PANTHER" id="PTHR30047">
    <property type="entry name" value="HIGH-AFFINITY CHOLINE TRANSPORT PROTEIN-RELATED"/>
    <property type="match status" value="1"/>
</dbReference>
<comment type="caution">
    <text evidence="9">The sequence shown here is derived from an EMBL/GenBank/DDBJ whole genome shotgun (WGS) entry which is preliminary data.</text>
</comment>
<proteinExistence type="inferred from homology"/>
<sequence length="691" mass="76283">MPAHNRRLTFAVSAFCSWFYKSGGLYTMSSPSTSSSGTVRMNAPVFYFAASFILIFGIIVIAFPQASGAWLLAAQNWAANTVGWYYMMVMTLYLVFVVVTALSGFGKIKLGADHDEPEFSYLSWAGMLFAAGISITLFFFCVSEPLTHLLQPPQGEGGTAEAARQGMQLLFLHWGLHGWGVFAFVGMALAYFAYRHNLPLALRSALYPLIGKRINGPIGYAVDGFGIIATIFGLGADMGFGVLHLNSGLDYLFGVPHTQWIQVGLITLMMGAAILVAIAGVDKGVRVMSDINMLLACALLLFVLFAGPTQHLLNTLVQNIGDYLGALPSKSFDVYAYNKPSDWLGGWTVFYWAWWIAWAPFVGLFIARISRGRTIREFVFGVLLIPLGFTLAWMSIFGNSAIDQVLNHGMAALGQSAIDDPSMTLYLLLETYPWSKTVIAVTVFISFVFFVTSADSGTVVLSTLSAKGGNPDEDGPKWLRVFWGVATALITSGLLFSGSIDALKSAVVLTSLPFSLILLLMMWGLHKAFVMESQRQIAQLYSLAPVSGSRRGGWRQRLSQVVHYPSRDEVYRFLDQTVRPAIDEVTAVFVEKGLNVVNVPDPSNDSVTLEIGHGEERPFIYQVQMKGFFTPSFARGGMGSKQLNNRRYYRAEVHLSEGSQDYDLVGYTKEQVINDVLDQYERHMQFLHLVR</sequence>
<dbReference type="Proteomes" id="UP000268056">
    <property type="component" value="Unassembled WGS sequence"/>
</dbReference>
<feature type="transmembrane region" description="Helical" evidence="8">
    <location>
        <begin position="506"/>
        <end position="525"/>
    </location>
</feature>
<dbReference type="NCBIfam" id="TIGR00842">
    <property type="entry name" value="bcct"/>
    <property type="match status" value="1"/>
</dbReference>
<dbReference type="InterPro" id="IPR018093">
    <property type="entry name" value="BCCT_CS"/>
</dbReference>
<protein>
    <submittedName>
        <fullName evidence="9">Choline transporter</fullName>
    </submittedName>
</protein>
<gene>
    <name evidence="9" type="ORF">ALQ32_05599</name>
</gene>
<dbReference type="NCBIfam" id="NF007399">
    <property type="entry name" value="PRK09928.1"/>
    <property type="match status" value="1"/>
</dbReference>
<dbReference type="Pfam" id="PF02028">
    <property type="entry name" value="BCCT"/>
    <property type="match status" value="1"/>
</dbReference>
<feature type="transmembrane region" description="Helical" evidence="8">
    <location>
        <begin position="481"/>
        <end position="500"/>
    </location>
</feature>
<feature type="transmembrane region" description="Helical" evidence="8">
    <location>
        <begin position="45"/>
        <end position="64"/>
    </location>
</feature>
<feature type="transmembrane region" description="Helical" evidence="8">
    <location>
        <begin position="293"/>
        <end position="313"/>
    </location>
</feature>
<evidence type="ECO:0000313" key="10">
    <source>
        <dbReference type="Proteomes" id="UP000268056"/>
    </source>
</evidence>
<keyword evidence="3" id="KW-0813">Transport</keyword>
<feature type="transmembrane region" description="Helical" evidence="8">
    <location>
        <begin position="378"/>
        <end position="397"/>
    </location>
</feature>
<keyword evidence="5 8" id="KW-0812">Transmembrane</keyword>
<evidence type="ECO:0000256" key="4">
    <source>
        <dbReference type="ARBA" id="ARBA00022475"/>
    </source>
</evidence>
<feature type="transmembrane region" description="Helical" evidence="8">
    <location>
        <begin position="438"/>
        <end position="461"/>
    </location>
</feature>
<dbReference type="PROSITE" id="PS01303">
    <property type="entry name" value="BCCT"/>
    <property type="match status" value="1"/>
</dbReference>
<dbReference type="GO" id="GO:0005886">
    <property type="term" value="C:plasma membrane"/>
    <property type="evidence" value="ECO:0007669"/>
    <property type="project" value="UniProtKB-SubCell"/>
</dbReference>
<feature type="transmembrane region" description="Helical" evidence="8">
    <location>
        <begin position="176"/>
        <end position="194"/>
    </location>
</feature>
<feature type="transmembrane region" description="Helical" evidence="8">
    <location>
        <begin position="84"/>
        <end position="106"/>
    </location>
</feature>
<feature type="transmembrane region" description="Helical" evidence="8">
    <location>
        <begin position="118"/>
        <end position="140"/>
    </location>
</feature>
<keyword evidence="6 8" id="KW-1133">Transmembrane helix</keyword>
<dbReference type="AlphaFoldDB" id="A0A3M3ZCP5"/>
<dbReference type="EMBL" id="RBQC01000027">
    <property type="protein sequence ID" value="RMO92331.1"/>
    <property type="molecule type" value="Genomic_DNA"/>
</dbReference>
<dbReference type="InterPro" id="IPR000060">
    <property type="entry name" value="BCCT_transptr"/>
</dbReference>
<evidence type="ECO:0000256" key="2">
    <source>
        <dbReference type="ARBA" id="ARBA00005658"/>
    </source>
</evidence>
<evidence type="ECO:0000256" key="1">
    <source>
        <dbReference type="ARBA" id="ARBA00004651"/>
    </source>
</evidence>
<accession>A0A3M3ZCP5</accession>
<comment type="subcellular location">
    <subcellularLocation>
        <location evidence="1">Cell membrane</location>
        <topology evidence="1">Multi-pass membrane protein</topology>
    </subcellularLocation>
</comment>
<feature type="transmembrane region" description="Helical" evidence="8">
    <location>
        <begin position="260"/>
        <end position="281"/>
    </location>
</feature>
<evidence type="ECO:0000256" key="5">
    <source>
        <dbReference type="ARBA" id="ARBA00022692"/>
    </source>
</evidence>
<dbReference type="GO" id="GO:0022857">
    <property type="term" value="F:transmembrane transporter activity"/>
    <property type="evidence" value="ECO:0007669"/>
    <property type="project" value="InterPro"/>
</dbReference>
<comment type="similarity">
    <text evidence="2">Belongs to the BCCT transporter (TC 2.A.15) family.</text>
</comment>
<name>A0A3M3ZCP5_9PSED</name>
<evidence type="ECO:0000256" key="6">
    <source>
        <dbReference type="ARBA" id="ARBA00022989"/>
    </source>
</evidence>
<evidence type="ECO:0000256" key="7">
    <source>
        <dbReference type="ARBA" id="ARBA00023136"/>
    </source>
</evidence>
<feature type="transmembrane region" description="Helical" evidence="8">
    <location>
        <begin position="349"/>
        <end position="366"/>
    </location>
</feature>
<keyword evidence="7 8" id="KW-0472">Membrane</keyword>
<dbReference type="PANTHER" id="PTHR30047:SF7">
    <property type="entry name" value="HIGH-AFFINITY CHOLINE TRANSPORT PROTEIN"/>
    <property type="match status" value="1"/>
</dbReference>
<evidence type="ECO:0000256" key="8">
    <source>
        <dbReference type="SAM" id="Phobius"/>
    </source>
</evidence>
<organism evidence="9 10">
    <name type="scientific">Pseudomonas syringae pv. tagetis</name>
    <dbReference type="NCBI Taxonomy" id="129140"/>
    <lineage>
        <taxon>Bacteria</taxon>
        <taxon>Pseudomonadati</taxon>
        <taxon>Pseudomonadota</taxon>
        <taxon>Gammaproteobacteria</taxon>
        <taxon>Pseudomonadales</taxon>
        <taxon>Pseudomonadaceae</taxon>
        <taxon>Pseudomonas</taxon>
    </lineage>
</organism>
<evidence type="ECO:0000256" key="3">
    <source>
        <dbReference type="ARBA" id="ARBA00022448"/>
    </source>
</evidence>
<keyword evidence="4" id="KW-1003">Cell membrane</keyword>
<feature type="transmembrane region" description="Helical" evidence="8">
    <location>
        <begin position="218"/>
        <end position="240"/>
    </location>
</feature>
<evidence type="ECO:0000313" key="9">
    <source>
        <dbReference type="EMBL" id="RMO92331.1"/>
    </source>
</evidence>
<reference evidence="9 10" key="1">
    <citation type="submission" date="2018-08" db="EMBL/GenBank/DDBJ databases">
        <title>Recombination of ecologically and evolutionarily significant loci maintains genetic cohesion in the Pseudomonas syringae species complex.</title>
        <authorList>
            <person name="Dillon M."/>
            <person name="Thakur S."/>
            <person name="Almeida R.N.D."/>
            <person name="Weir B.S."/>
            <person name="Guttman D.S."/>
        </authorList>
    </citation>
    <scope>NUCLEOTIDE SEQUENCE [LARGE SCALE GENOMIC DNA]</scope>
    <source>
        <strain evidence="9 10">ICMP 4092</strain>
    </source>
</reference>